<dbReference type="Gene3D" id="3.40.50.10140">
    <property type="entry name" value="Toll/interleukin-1 receptor homology (TIR) domain"/>
    <property type="match status" value="1"/>
</dbReference>
<dbReference type="PANTHER" id="PTHR24365">
    <property type="entry name" value="TOLL-LIKE RECEPTOR"/>
    <property type="match status" value="1"/>
</dbReference>
<dbReference type="AlphaFoldDB" id="A0AAN8KGK9"/>
<evidence type="ECO:0000256" key="6">
    <source>
        <dbReference type="ARBA" id="ARBA00022737"/>
    </source>
</evidence>
<dbReference type="SUPFAM" id="SSF52058">
    <property type="entry name" value="L domain-like"/>
    <property type="match status" value="1"/>
</dbReference>
<evidence type="ECO:0000256" key="3">
    <source>
        <dbReference type="ARBA" id="ARBA00022614"/>
    </source>
</evidence>
<feature type="signal peptide" evidence="13">
    <location>
        <begin position="1"/>
        <end position="19"/>
    </location>
</feature>
<dbReference type="InterPro" id="IPR003591">
    <property type="entry name" value="Leu-rich_rpt_typical-subtyp"/>
</dbReference>
<evidence type="ECO:0000256" key="4">
    <source>
        <dbReference type="ARBA" id="ARBA00022692"/>
    </source>
</evidence>
<dbReference type="InterPro" id="IPR017241">
    <property type="entry name" value="Toll-like_receptor"/>
</dbReference>
<sequence length="842" mass="96190">MDIYKFILGVIFLLDAVFSREIHLNSNGRTSNNASSGLPKANQDETSRIHDGRTSDNASSGLPKANQDETSRIPDGRTSDNASSGLPKANKDETSRIPDGRTSDNASSGLPKANQDETSRIPDGRTSAKSSSGLPKANQDKTSRVPGVLMDSYYACGDNMCYCKDNVAVCSGHQHLLTYIPKLPSKIKQLTFSNNFLPHIKYNTLSNVSSLTHLYLKANNLTFCSPVAFRNLTELQILGIYQEKKITCGLLYYCLMGVISPKFQELQLIRLTFIGRSRKTYFFSALRNSPVSRVIMNSTYIDYYNHTDFAQLKNITVLCLRTCWIDNMQFSLNPKLIPKPNPKPIPTLTELVLSENALVNFPKFCVYDKTMFPNLKRLYMDNNFIRFMPKWGLDCMKHLEIFSISANPLHGLESNTFSRLPNLHTVFINDNSGSSFRIRNYAFNSSSLLNLYLKGNANHAQHLYEDALNCCANLESLDLSENHLYNQSNDYLNELFATLTNLKILKLSNTGIGSLPSAIVRRMPNLESLDVSYNHISWWTDDYFRNLKSLRTLNLASNQIATINQNSFSYGTLQDLSELDLSYNPYSCSCANLLWFARLLKTKGFTKKLRVFPNKYTCSTPSDWRGARIIDTPISDRFCLLTPVISLIITSVSIGLLLLLLAISLVYRYRWHLRYFVYILRYHHIRLMRFASEGRSYQYDIYLSCSEEDVDFILENVLPRLEHELNLRVFLPQRDGIGNKIDSIIENMDASRRFILCVSNTFTVDHYCEFEASVAYERILSERRNLLIVILLEELGVVNVTKTIHKILKDNDYIKWGLSEESIELFWLKLIQHLNVSDEPRS</sequence>
<feature type="compositionally biased region" description="Basic and acidic residues" evidence="11">
    <location>
        <begin position="66"/>
        <end position="78"/>
    </location>
</feature>
<dbReference type="SMART" id="SM00369">
    <property type="entry name" value="LRR_TYP"/>
    <property type="match status" value="6"/>
</dbReference>
<reference evidence="15 16" key="1">
    <citation type="submission" date="2024-01" db="EMBL/GenBank/DDBJ databases">
        <title>The genome of the rayed Mediterranean limpet Patella caerulea (Linnaeus, 1758).</title>
        <authorList>
            <person name="Anh-Thu Weber A."/>
            <person name="Halstead-Nussloch G."/>
        </authorList>
    </citation>
    <scope>NUCLEOTIDE SEQUENCE [LARGE SCALE GENOMIC DNA]</scope>
    <source>
        <strain evidence="15">AATW-2023a</strain>
        <tissue evidence="15">Whole specimen</tissue>
    </source>
</reference>
<dbReference type="SMART" id="SM00255">
    <property type="entry name" value="TIR"/>
    <property type="match status" value="1"/>
</dbReference>
<feature type="compositionally biased region" description="Basic and acidic residues" evidence="11">
    <location>
        <begin position="42"/>
        <end position="54"/>
    </location>
</feature>
<keyword evidence="7 12" id="KW-1133">Transmembrane helix</keyword>
<keyword evidence="16" id="KW-1185">Reference proteome</keyword>
<feature type="compositionally biased region" description="Polar residues" evidence="11">
    <location>
        <begin position="26"/>
        <end position="36"/>
    </location>
</feature>
<keyword evidence="3" id="KW-0433">Leucine-rich repeat</keyword>
<evidence type="ECO:0000256" key="2">
    <source>
        <dbReference type="ARBA" id="ARBA00009634"/>
    </source>
</evidence>
<evidence type="ECO:0000259" key="14">
    <source>
        <dbReference type="PROSITE" id="PS50104"/>
    </source>
</evidence>
<dbReference type="Pfam" id="PF13855">
    <property type="entry name" value="LRR_8"/>
    <property type="match status" value="2"/>
</dbReference>
<evidence type="ECO:0000256" key="7">
    <source>
        <dbReference type="ARBA" id="ARBA00022989"/>
    </source>
</evidence>
<feature type="transmembrane region" description="Helical" evidence="12">
    <location>
        <begin position="644"/>
        <end position="667"/>
    </location>
</feature>
<keyword evidence="9" id="KW-0675">Receptor</keyword>
<gene>
    <name evidence="15" type="ORF">SNE40_000258</name>
</gene>
<evidence type="ECO:0000256" key="8">
    <source>
        <dbReference type="ARBA" id="ARBA00023136"/>
    </source>
</evidence>
<evidence type="ECO:0000256" key="1">
    <source>
        <dbReference type="ARBA" id="ARBA00004479"/>
    </source>
</evidence>
<dbReference type="SUPFAM" id="SSF52200">
    <property type="entry name" value="Toll/Interleukin receptor TIR domain"/>
    <property type="match status" value="1"/>
</dbReference>
<evidence type="ECO:0000313" key="15">
    <source>
        <dbReference type="EMBL" id="KAK6194663.1"/>
    </source>
</evidence>
<dbReference type="PROSITE" id="PS50104">
    <property type="entry name" value="TIR"/>
    <property type="match status" value="1"/>
</dbReference>
<evidence type="ECO:0000256" key="9">
    <source>
        <dbReference type="ARBA" id="ARBA00023170"/>
    </source>
</evidence>
<comment type="similarity">
    <text evidence="2">Belongs to the Toll-like receptor family.</text>
</comment>
<dbReference type="PIRSF" id="PIRSF037595">
    <property type="entry name" value="Toll-like_receptor"/>
    <property type="match status" value="1"/>
</dbReference>
<proteinExistence type="inferred from homology"/>
<evidence type="ECO:0000313" key="16">
    <source>
        <dbReference type="Proteomes" id="UP001347796"/>
    </source>
</evidence>
<keyword evidence="10" id="KW-0325">Glycoprotein</keyword>
<keyword evidence="4 12" id="KW-0812">Transmembrane</keyword>
<feature type="domain" description="TIR" evidence="14">
    <location>
        <begin position="697"/>
        <end position="834"/>
    </location>
</feature>
<comment type="subcellular location">
    <subcellularLocation>
        <location evidence="1">Membrane</location>
        <topology evidence="1">Single-pass type I membrane protein</topology>
    </subcellularLocation>
</comment>
<dbReference type="GO" id="GO:0005886">
    <property type="term" value="C:plasma membrane"/>
    <property type="evidence" value="ECO:0007669"/>
    <property type="project" value="TreeGrafter"/>
</dbReference>
<dbReference type="Proteomes" id="UP001347796">
    <property type="component" value="Unassembled WGS sequence"/>
</dbReference>
<keyword evidence="6" id="KW-0677">Repeat</keyword>
<dbReference type="Pfam" id="PF13676">
    <property type="entry name" value="TIR_2"/>
    <property type="match status" value="1"/>
</dbReference>
<dbReference type="PANTHER" id="PTHR24365:SF541">
    <property type="entry name" value="PROTEIN TOLL-RELATED"/>
    <property type="match status" value="1"/>
</dbReference>
<keyword evidence="5 13" id="KW-0732">Signal</keyword>
<dbReference type="PROSITE" id="PS51450">
    <property type="entry name" value="LRR"/>
    <property type="match status" value="1"/>
</dbReference>
<keyword evidence="8 12" id="KW-0472">Membrane</keyword>
<feature type="chain" id="PRO_5042995167" description="TIR domain-containing protein" evidence="13">
    <location>
        <begin position="20"/>
        <end position="842"/>
    </location>
</feature>
<dbReference type="InterPro" id="IPR001611">
    <property type="entry name" value="Leu-rich_rpt"/>
</dbReference>
<dbReference type="GO" id="GO:0004888">
    <property type="term" value="F:transmembrane signaling receptor activity"/>
    <property type="evidence" value="ECO:0007669"/>
    <property type="project" value="InterPro"/>
</dbReference>
<organism evidence="15 16">
    <name type="scientific">Patella caerulea</name>
    <name type="common">Rayed Mediterranean limpet</name>
    <dbReference type="NCBI Taxonomy" id="87958"/>
    <lineage>
        <taxon>Eukaryota</taxon>
        <taxon>Metazoa</taxon>
        <taxon>Spiralia</taxon>
        <taxon>Lophotrochozoa</taxon>
        <taxon>Mollusca</taxon>
        <taxon>Gastropoda</taxon>
        <taxon>Patellogastropoda</taxon>
        <taxon>Patelloidea</taxon>
        <taxon>Patellidae</taxon>
        <taxon>Patella</taxon>
    </lineage>
</organism>
<feature type="region of interest" description="Disordered" evidence="11">
    <location>
        <begin position="26"/>
        <end position="143"/>
    </location>
</feature>
<name>A0AAN8KGK9_PATCE</name>
<evidence type="ECO:0000256" key="12">
    <source>
        <dbReference type="SAM" id="Phobius"/>
    </source>
</evidence>
<dbReference type="InterPro" id="IPR000157">
    <property type="entry name" value="TIR_dom"/>
</dbReference>
<dbReference type="GO" id="GO:0002224">
    <property type="term" value="P:toll-like receptor signaling pathway"/>
    <property type="evidence" value="ECO:0007669"/>
    <property type="project" value="InterPro"/>
</dbReference>
<dbReference type="Gene3D" id="3.80.10.10">
    <property type="entry name" value="Ribonuclease Inhibitor"/>
    <property type="match status" value="2"/>
</dbReference>
<dbReference type="EMBL" id="JAZGQO010000001">
    <property type="protein sequence ID" value="KAK6194663.1"/>
    <property type="molecule type" value="Genomic_DNA"/>
</dbReference>
<dbReference type="InterPro" id="IPR035897">
    <property type="entry name" value="Toll_tir_struct_dom_sf"/>
</dbReference>
<accession>A0AAN8KGK9</accession>
<evidence type="ECO:0000256" key="13">
    <source>
        <dbReference type="SAM" id="SignalP"/>
    </source>
</evidence>
<comment type="caution">
    <text evidence="15">The sequence shown here is derived from an EMBL/GenBank/DDBJ whole genome shotgun (WGS) entry which is preliminary data.</text>
</comment>
<protein>
    <recommendedName>
        <fullName evidence="14">TIR domain-containing protein</fullName>
    </recommendedName>
</protein>
<dbReference type="GO" id="GO:0006955">
    <property type="term" value="P:immune response"/>
    <property type="evidence" value="ECO:0007669"/>
    <property type="project" value="InterPro"/>
</dbReference>
<evidence type="ECO:0000256" key="10">
    <source>
        <dbReference type="ARBA" id="ARBA00023180"/>
    </source>
</evidence>
<evidence type="ECO:0000256" key="11">
    <source>
        <dbReference type="SAM" id="MobiDB-lite"/>
    </source>
</evidence>
<feature type="compositionally biased region" description="Basic and acidic residues" evidence="11">
    <location>
        <begin position="114"/>
        <end position="123"/>
    </location>
</feature>
<evidence type="ECO:0000256" key="5">
    <source>
        <dbReference type="ARBA" id="ARBA00022729"/>
    </source>
</evidence>
<feature type="compositionally biased region" description="Basic and acidic residues" evidence="11">
    <location>
        <begin position="89"/>
        <end position="102"/>
    </location>
</feature>
<dbReference type="InterPro" id="IPR032675">
    <property type="entry name" value="LRR_dom_sf"/>
</dbReference>